<dbReference type="GO" id="GO:0031119">
    <property type="term" value="P:tRNA pseudouridine synthesis"/>
    <property type="evidence" value="ECO:0000318"/>
    <property type="project" value="GO_Central"/>
</dbReference>
<dbReference type="GO" id="GO:0003723">
    <property type="term" value="F:RNA binding"/>
    <property type="evidence" value="ECO:0007669"/>
    <property type="project" value="InterPro"/>
</dbReference>
<comment type="catalytic activity">
    <reaction evidence="4">
        <text>uridine(38/39/40) in tRNA = pseudouridine(38/39/40) in tRNA</text>
        <dbReference type="Rhea" id="RHEA:22376"/>
        <dbReference type="Rhea" id="RHEA-COMP:10085"/>
        <dbReference type="Rhea" id="RHEA-COMP:10087"/>
        <dbReference type="ChEBI" id="CHEBI:65314"/>
        <dbReference type="ChEBI" id="CHEBI:65315"/>
        <dbReference type="EC" id="5.4.99.12"/>
    </reaction>
</comment>
<dbReference type="Gramene" id="OQU76829">
    <property type="protein sequence ID" value="OQU76829"/>
    <property type="gene ID" value="SORBI_3010G219000"/>
</dbReference>
<proteinExistence type="inferred from homology"/>
<dbReference type="OMA" id="GYTEFDP"/>
<dbReference type="Gene3D" id="3.30.70.660">
    <property type="entry name" value="Pseudouridine synthase I, catalytic domain, C-terminal subdomain"/>
    <property type="match status" value="1"/>
</dbReference>
<dbReference type="Gene3D" id="3.30.70.580">
    <property type="entry name" value="Pseudouridine synthase I, catalytic domain, N-terminal subdomain"/>
    <property type="match status" value="1"/>
</dbReference>
<dbReference type="FunFam" id="3.30.70.660:FF:000019">
    <property type="entry name" value="tRNA pseudouridine synthase"/>
    <property type="match status" value="1"/>
</dbReference>
<dbReference type="InParanoid" id="A0A1W0VU61"/>
<keyword evidence="3 4" id="KW-0413">Isomerase</keyword>
<dbReference type="ExpressionAtlas" id="A0A1W0VU61">
    <property type="expression patterns" value="baseline and differential"/>
</dbReference>
<evidence type="ECO:0000256" key="1">
    <source>
        <dbReference type="ARBA" id="ARBA00009375"/>
    </source>
</evidence>
<keyword evidence="7" id="KW-1185">Reference proteome</keyword>
<dbReference type="PANTHER" id="PTHR11142">
    <property type="entry name" value="PSEUDOURIDYLATE SYNTHASE"/>
    <property type="match status" value="1"/>
</dbReference>
<organism evidence="6 7">
    <name type="scientific">Sorghum bicolor</name>
    <name type="common">Sorghum</name>
    <name type="synonym">Sorghum vulgare</name>
    <dbReference type="NCBI Taxonomy" id="4558"/>
    <lineage>
        <taxon>Eukaryota</taxon>
        <taxon>Viridiplantae</taxon>
        <taxon>Streptophyta</taxon>
        <taxon>Embryophyta</taxon>
        <taxon>Tracheophyta</taxon>
        <taxon>Spermatophyta</taxon>
        <taxon>Magnoliopsida</taxon>
        <taxon>Liliopsida</taxon>
        <taxon>Poales</taxon>
        <taxon>Poaceae</taxon>
        <taxon>PACMAD clade</taxon>
        <taxon>Panicoideae</taxon>
        <taxon>Andropogonodae</taxon>
        <taxon>Andropogoneae</taxon>
        <taxon>Sorghinae</taxon>
        <taxon>Sorghum</taxon>
    </lineage>
</organism>
<dbReference type="SUPFAM" id="SSF55120">
    <property type="entry name" value="Pseudouridine synthase"/>
    <property type="match status" value="1"/>
</dbReference>
<protein>
    <recommendedName>
        <fullName evidence="4">tRNA pseudouridine synthase</fullName>
        <ecNumber evidence="4">5.4.99.12</ecNumber>
    </recommendedName>
</protein>
<dbReference type="Pfam" id="PF01416">
    <property type="entry name" value="PseudoU_synth_1"/>
    <property type="match status" value="1"/>
</dbReference>
<dbReference type="GO" id="GO:0160147">
    <property type="term" value="F:tRNA pseudouridine(38-40) synthase activity"/>
    <property type="evidence" value="ECO:0007669"/>
    <property type="project" value="UniProtKB-EC"/>
</dbReference>
<dbReference type="EC" id="5.4.99.12" evidence="4"/>
<keyword evidence="2 4" id="KW-0819">tRNA processing</keyword>
<evidence type="ECO:0000259" key="5">
    <source>
        <dbReference type="Pfam" id="PF01416"/>
    </source>
</evidence>
<name>A0A1W0VU61_SORBI</name>
<dbReference type="OrthoDB" id="271910at2759"/>
<evidence type="ECO:0000313" key="6">
    <source>
        <dbReference type="EMBL" id="OQU76828.1"/>
    </source>
</evidence>
<dbReference type="PANTHER" id="PTHR11142:SF10">
    <property type="entry name" value="TRNA PSEUDOURIDINE SYNTHASE"/>
    <property type="match status" value="1"/>
</dbReference>
<evidence type="ECO:0000256" key="2">
    <source>
        <dbReference type="ARBA" id="ARBA00022694"/>
    </source>
</evidence>
<dbReference type="InterPro" id="IPR020103">
    <property type="entry name" value="PsdUridine_synth_cat_dom_sf"/>
</dbReference>
<reference evidence="6" key="2">
    <citation type="submission" date="2017-02" db="EMBL/GenBank/DDBJ databases">
        <title>WGS assembly of Sorghum bicolor.</title>
        <authorList>
            <person name="Paterson A."/>
            <person name="Mullet J."/>
            <person name="Bowers J."/>
            <person name="Bruggmann R."/>
            <person name="Dubchak I."/>
            <person name="Grimwood J."/>
            <person name="Gundlach H."/>
            <person name="Haberer G."/>
            <person name="Hellsten U."/>
            <person name="Mitros T."/>
            <person name="Poliakov A."/>
            <person name="Schmutz J."/>
            <person name="Spannagl M."/>
            <person name="Tang H."/>
            <person name="Wang X."/>
            <person name="Wicker T."/>
            <person name="Bharti A."/>
            <person name="Chapman J."/>
            <person name="Feltus F."/>
            <person name="Gowik U."/>
            <person name="Grigoriev I."/>
            <person name="Lyons E."/>
            <person name="Maher C."/>
            <person name="Martis M."/>
            <person name="Narechania A."/>
            <person name="Otillar R."/>
            <person name="Penning B."/>
            <person name="Salamov A."/>
            <person name="Wang Y."/>
            <person name="Zhang L."/>
            <person name="Carpita N."/>
            <person name="Freeling M."/>
            <person name="Gingle A."/>
            <person name="Hash C."/>
            <person name="Keller B."/>
            <person name="Klein P."/>
            <person name="Kresovich S."/>
            <person name="Mccann M."/>
            <person name="Ming R."/>
            <person name="Peterson D."/>
            <person name="Rahman M."/>
            <person name="Ware D."/>
            <person name="Westhoff P."/>
            <person name="Mayer K."/>
            <person name="Messing J."/>
            <person name="Sims D."/>
            <person name="Jenkins J."/>
            <person name="Shu S."/>
            <person name="Rokhsar D."/>
        </authorList>
    </citation>
    <scope>NUCLEOTIDE SEQUENCE</scope>
</reference>
<evidence type="ECO:0000256" key="3">
    <source>
        <dbReference type="ARBA" id="ARBA00023235"/>
    </source>
</evidence>
<dbReference type="Proteomes" id="UP000000768">
    <property type="component" value="Chromosome 10"/>
</dbReference>
<evidence type="ECO:0000313" key="7">
    <source>
        <dbReference type="Proteomes" id="UP000000768"/>
    </source>
</evidence>
<dbReference type="EMBL" id="CM000769">
    <property type="protein sequence ID" value="OQU76828.1"/>
    <property type="molecule type" value="Genomic_DNA"/>
</dbReference>
<dbReference type="EMBL" id="CM000769">
    <property type="protein sequence ID" value="OQU76829.1"/>
    <property type="molecule type" value="Genomic_DNA"/>
</dbReference>
<dbReference type="InterPro" id="IPR020095">
    <property type="entry name" value="PsdUridine_synth_TruA_C"/>
</dbReference>
<sequence>MLAKFRPLMATAAKARAPPAVTASTAAAAAVEREEHVHYKHTDACHQLRWTAKESYEYMYARPWSRVVDFYAELVRAGAGAAGLAKLFGKDEKDYTLFTAGENYLTPSEKTTVTTSSKDRGGRWERVTFKVVISYHGGSFDGWQKQPGLNTVQGLVEKHLGQFVDERKAKQLEARSLPIEGCAVVAGRTDKGVTALQQVCSFYTWRKDVKSGDIKDAINEAAPDKLKPLHVSEVPREFHPNFSAKWRRYMYIFPLDEDANLILGEAHSSKILENSEHNIKPQSFDVAKVDKILKTLAGKTLSYKMFARDTQASRSVGPPTECFMFHSRAAVAKLHYANEDYKEGMMVMCVELVANRFLRKMVRVLVATAIREAAAGAGDDALLNLMEATDRRATAPPAPPEGLCLIDVGYEDFTKQRCFIVD</sequence>
<dbReference type="AlphaFoldDB" id="A0A1W0VU61"/>
<dbReference type="Gramene" id="OQU76828">
    <property type="protein sequence ID" value="OQU76828"/>
    <property type="gene ID" value="SORBI_3010G219000"/>
</dbReference>
<comment type="similarity">
    <text evidence="1 4">Belongs to the tRNA pseudouridine synthase TruA family.</text>
</comment>
<reference evidence="7" key="3">
    <citation type="journal article" date="2018" name="Plant J.">
        <title>The Sorghum bicolor reference genome: improved assembly, gene annotations, a transcriptome atlas, and signatures of genome organization.</title>
        <authorList>
            <person name="McCormick R.F."/>
            <person name="Truong S.K."/>
            <person name="Sreedasyam A."/>
            <person name="Jenkins J."/>
            <person name="Shu S."/>
            <person name="Sims D."/>
            <person name="Kennedy M."/>
            <person name="Amirebrahimi M."/>
            <person name="Weers B.D."/>
            <person name="McKinley B."/>
            <person name="Mattison A."/>
            <person name="Morishige D.T."/>
            <person name="Grimwood J."/>
            <person name="Schmutz J."/>
            <person name="Mullet J.E."/>
        </authorList>
    </citation>
    <scope>NUCLEOTIDE SEQUENCE [LARGE SCALE GENOMIC DNA]</scope>
    <source>
        <strain evidence="7">cv. BTx623</strain>
    </source>
</reference>
<accession>A0A1W0VU61</accession>
<gene>
    <name evidence="6" type="ORF">SORBI_3010G219000</name>
</gene>
<dbReference type="STRING" id="4558.A0A1W0VU61"/>
<evidence type="ECO:0000256" key="4">
    <source>
        <dbReference type="RuleBase" id="RU003792"/>
    </source>
</evidence>
<feature type="domain" description="Pseudouridine synthase I TruA alpha/beta" evidence="5">
    <location>
        <begin position="342"/>
        <end position="411"/>
    </location>
</feature>
<dbReference type="FunFam" id="3.30.70.580:FF:000027">
    <property type="entry name" value="tRNA pseudouridine synthase"/>
    <property type="match status" value="1"/>
</dbReference>
<dbReference type="InterPro" id="IPR020097">
    <property type="entry name" value="PsdUridine_synth_TruA_a/b_dom"/>
</dbReference>
<dbReference type="InterPro" id="IPR020094">
    <property type="entry name" value="TruA/RsuA/RluB/E/F_N"/>
</dbReference>
<dbReference type="GO" id="GO:0009982">
    <property type="term" value="F:pseudouridine synthase activity"/>
    <property type="evidence" value="ECO:0000318"/>
    <property type="project" value="GO_Central"/>
</dbReference>
<dbReference type="InterPro" id="IPR001406">
    <property type="entry name" value="PsdUridine_synth_TruA"/>
</dbReference>
<reference evidence="6 7" key="1">
    <citation type="journal article" date="2009" name="Nature">
        <title>The Sorghum bicolor genome and the diversification of grasses.</title>
        <authorList>
            <person name="Paterson A.H."/>
            <person name="Bowers J.E."/>
            <person name="Bruggmann R."/>
            <person name="Dubchak I."/>
            <person name="Grimwood J."/>
            <person name="Gundlach H."/>
            <person name="Haberer G."/>
            <person name="Hellsten U."/>
            <person name="Mitros T."/>
            <person name="Poliakov A."/>
            <person name="Schmutz J."/>
            <person name="Spannagl M."/>
            <person name="Tang H."/>
            <person name="Wang X."/>
            <person name="Wicker T."/>
            <person name="Bharti A.K."/>
            <person name="Chapman J."/>
            <person name="Feltus F.A."/>
            <person name="Gowik U."/>
            <person name="Grigoriev I.V."/>
            <person name="Lyons E."/>
            <person name="Maher C.A."/>
            <person name="Martis M."/>
            <person name="Narechania A."/>
            <person name="Otillar R.P."/>
            <person name="Penning B.W."/>
            <person name="Salamov A.A."/>
            <person name="Wang Y."/>
            <person name="Zhang L."/>
            <person name="Carpita N.C."/>
            <person name="Freeling M."/>
            <person name="Gingle A.R."/>
            <person name="Hash C.T."/>
            <person name="Keller B."/>
            <person name="Klein P."/>
            <person name="Kresovich S."/>
            <person name="McCann M.C."/>
            <person name="Ming R."/>
            <person name="Peterson D.G."/>
            <person name="Mehboob-ur-Rahman"/>
            <person name="Ware D."/>
            <person name="Westhoff P."/>
            <person name="Mayer K.F."/>
            <person name="Messing J."/>
            <person name="Rokhsar D.S."/>
        </authorList>
    </citation>
    <scope>NUCLEOTIDE SEQUENCE [LARGE SCALE GENOMIC DNA]</scope>
    <source>
        <strain evidence="7">cv. BTx623</strain>
    </source>
</reference>